<keyword evidence="5" id="KW-0418">Kinase</keyword>
<dbReference type="CDD" id="cd05123">
    <property type="entry name" value="STKc_AGC"/>
    <property type="match status" value="1"/>
</dbReference>
<dbReference type="Pfam" id="PF00069">
    <property type="entry name" value="Pkinase"/>
    <property type="match status" value="1"/>
</dbReference>
<dbReference type="InterPro" id="IPR000719">
    <property type="entry name" value="Prot_kinase_dom"/>
</dbReference>
<accession>A0A9P8PQY7</accession>
<evidence type="ECO:0000313" key="9">
    <source>
        <dbReference type="EMBL" id="KAH3676688.1"/>
    </source>
</evidence>
<evidence type="ECO:0000259" key="8">
    <source>
        <dbReference type="PROSITE" id="PS51285"/>
    </source>
</evidence>
<name>A0A9P8PQY7_9ASCO</name>
<keyword evidence="10" id="KW-1185">Reference proteome</keyword>
<keyword evidence="4" id="KW-0547">Nucleotide-binding</keyword>
<dbReference type="InterPro" id="IPR011009">
    <property type="entry name" value="Kinase-like_dom_sf"/>
</dbReference>
<gene>
    <name evidence="9" type="ORF">OGATHE_001177</name>
</gene>
<feature type="domain" description="AGC-kinase C-terminal" evidence="8">
    <location>
        <begin position="303"/>
        <end position="376"/>
    </location>
</feature>
<dbReference type="GO" id="GO:0004674">
    <property type="term" value="F:protein serine/threonine kinase activity"/>
    <property type="evidence" value="ECO:0007669"/>
    <property type="project" value="UniProtKB-KW"/>
</dbReference>
<keyword evidence="6" id="KW-0067">ATP-binding</keyword>
<evidence type="ECO:0000256" key="1">
    <source>
        <dbReference type="ARBA" id="ARBA00022527"/>
    </source>
</evidence>
<dbReference type="FunFam" id="3.30.200.20:FF:000042">
    <property type="entry name" value="Aurora kinase A"/>
    <property type="match status" value="1"/>
</dbReference>
<evidence type="ECO:0000256" key="6">
    <source>
        <dbReference type="ARBA" id="ARBA00022840"/>
    </source>
</evidence>
<evidence type="ECO:0000256" key="3">
    <source>
        <dbReference type="ARBA" id="ARBA00022679"/>
    </source>
</evidence>
<evidence type="ECO:0000256" key="2">
    <source>
        <dbReference type="ARBA" id="ARBA00022553"/>
    </source>
</evidence>
<dbReference type="EMBL" id="JAEUBD010000146">
    <property type="protein sequence ID" value="KAH3676688.1"/>
    <property type="molecule type" value="Genomic_DNA"/>
</dbReference>
<keyword evidence="3" id="KW-0808">Transferase</keyword>
<organism evidence="9 10">
    <name type="scientific">Ogataea polymorpha</name>
    <dbReference type="NCBI Taxonomy" id="460523"/>
    <lineage>
        <taxon>Eukaryota</taxon>
        <taxon>Fungi</taxon>
        <taxon>Dikarya</taxon>
        <taxon>Ascomycota</taxon>
        <taxon>Saccharomycotina</taxon>
        <taxon>Pichiomycetes</taxon>
        <taxon>Pichiales</taxon>
        <taxon>Pichiaceae</taxon>
        <taxon>Ogataea</taxon>
    </lineage>
</organism>
<reference evidence="9" key="2">
    <citation type="submission" date="2021-01" db="EMBL/GenBank/DDBJ databases">
        <authorList>
            <person name="Schikora-Tamarit M.A."/>
        </authorList>
    </citation>
    <scope>NUCLEOTIDE SEQUENCE</scope>
    <source>
        <strain evidence="9">NCAIM Y.01608</strain>
    </source>
</reference>
<dbReference type="SMART" id="SM00220">
    <property type="entry name" value="S_TKc"/>
    <property type="match status" value="1"/>
</dbReference>
<comment type="caution">
    <text evidence="9">The sequence shown here is derived from an EMBL/GenBank/DDBJ whole genome shotgun (WGS) entry which is preliminary data.</text>
</comment>
<dbReference type="PANTHER" id="PTHR24351">
    <property type="entry name" value="RIBOSOMAL PROTEIN S6 KINASE"/>
    <property type="match status" value="1"/>
</dbReference>
<sequence length="382" mass="43748">MSSRRRSSVLRRMSVGSEKDSVCLEVPEINDSVNTKVSVSDFTPLKVLGQGAYGKVLLVKNKYTGRLFAQKELKKASIMVNSKTYERTFSERTILASISSHPNIVKLFYALHDDQKLYLILEYIPGGELFQHLAQRRFLDEKSSSFYVAQMALALRHLHEMGAVYRDLKPENCLLDKDGYLVLTDFGLAKQPLDTSSENWCNSIIGTPEYCSPEVVRGDEYGVKTDWWSLGCVMFDLLTGSPPFTGNNHKTIIDRILKQKPKYPFYLTSDAKDLLAKLLNKNPLKRLDVDSDWSKFTNHRFFRYFRWQDLCDRKVPAPIIPTITDPEKAENFDARFTSQMFTMSEAQPINIPASSDEPDHFKGFSYTASDNLFQHYLSNHNS</sequence>
<keyword evidence="2" id="KW-0597">Phosphoprotein</keyword>
<dbReference type="GO" id="GO:0005524">
    <property type="term" value="F:ATP binding"/>
    <property type="evidence" value="ECO:0007669"/>
    <property type="project" value="UniProtKB-KW"/>
</dbReference>
<proteinExistence type="predicted"/>
<dbReference type="Proteomes" id="UP000788993">
    <property type="component" value="Unassembled WGS sequence"/>
</dbReference>
<dbReference type="PROSITE" id="PS51285">
    <property type="entry name" value="AGC_KINASE_CTER"/>
    <property type="match status" value="1"/>
</dbReference>
<protein>
    <recommendedName>
        <fullName evidence="11">Protein kinase domain-containing protein</fullName>
    </recommendedName>
</protein>
<dbReference type="SUPFAM" id="SSF56112">
    <property type="entry name" value="Protein kinase-like (PK-like)"/>
    <property type="match status" value="1"/>
</dbReference>
<dbReference type="InterPro" id="IPR017892">
    <property type="entry name" value="Pkinase_C"/>
</dbReference>
<evidence type="ECO:0000256" key="5">
    <source>
        <dbReference type="ARBA" id="ARBA00022777"/>
    </source>
</evidence>
<reference evidence="9" key="1">
    <citation type="journal article" date="2021" name="Open Biol.">
        <title>Shared evolutionary footprints suggest mitochondrial oxidative damage underlies multiple complex I losses in fungi.</title>
        <authorList>
            <person name="Schikora-Tamarit M.A."/>
            <person name="Marcet-Houben M."/>
            <person name="Nosek J."/>
            <person name="Gabaldon T."/>
        </authorList>
    </citation>
    <scope>NUCLEOTIDE SEQUENCE</scope>
    <source>
        <strain evidence="9">NCAIM Y.01608</strain>
    </source>
</reference>
<dbReference type="Gene3D" id="1.10.510.10">
    <property type="entry name" value="Transferase(Phosphotransferase) domain 1"/>
    <property type="match status" value="1"/>
</dbReference>
<feature type="domain" description="Protein kinase" evidence="7">
    <location>
        <begin position="42"/>
        <end position="302"/>
    </location>
</feature>
<dbReference type="InterPro" id="IPR045270">
    <property type="entry name" value="STKc_AGC"/>
</dbReference>
<evidence type="ECO:0008006" key="11">
    <source>
        <dbReference type="Google" id="ProtNLM"/>
    </source>
</evidence>
<dbReference type="Gene3D" id="3.30.200.20">
    <property type="entry name" value="Phosphorylase Kinase, domain 1"/>
    <property type="match status" value="1"/>
</dbReference>
<dbReference type="SMART" id="SM00133">
    <property type="entry name" value="S_TK_X"/>
    <property type="match status" value="1"/>
</dbReference>
<keyword evidence="1" id="KW-0723">Serine/threonine-protein kinase</keyword>
<dbReference type="PROSITE" id="PS50011">
    <property type="entry name" value="PROTEIN_KINASE_DOM"/>
    <property type="match status" value="1"/>
</dbReference>
<dbReference type="FunFam" id="1.10.510.10:FF:000048">
    <property type="entry name" value="Protein kinase C"/>
    <property type="match status" value="1"/>
</dbReference>
<dbReference type="AlphaFoldDB" id="A0A9P8PQY7"/>
<evidence type="ECO:0000313" key="10">
    <source>
        <dbReference type="Proteomes" id="UP000788993"/>
    </source>
</evidence>
<evidence type="ECO:0000259" key="7">
    <source>
        <dbReference type="PROSITE" id="PS50011"/>
    </source>
</evidence>
<dbReference type="InterPro" id="IPR000961">
    <property type="entry name" value="AGC-kinase_C"/>
</dbReference>
<dbReference type="Pfam" id="PF00433">
    <property type="entry name" value="Pkinase_C"/>
    <property type="match status" value="1"/>
</dbReference>
<evidence type="ECO:0000256" key="4">
    <source>
        <dbReference type="ARBA" id="ARBA00022741"/>
    </source>
</evidence>